<proteinExistence type="inferred from homology"/>
<dbReference type="InterPro" id="IPR036188">
    <property type="entry name" value="FAD/NAD-bd_sf"/>
</dbReference>
<feature type="domain" description="FAD-binding" evidence="6">
    <location>
        <begin position="54"/>
        <end position="410"/>
    </location>
</feature>
<evidence type="ECO:0000313" key="8">
    <source>
        <dbReference type="EMBL" id="KAF1911631.1"/>
    </source>
</evidence>
<gene>
    <name evidence="8" type="ORF">BDU57DRAFT_524217</name>
</gene>
<dbReference type="InterPro" id="IPR036249">
    <property type="entry name" value="Thioredoxin-like_sf"/>
</dbReference>
<dbReference type="GO" id="GO:0016709">
    <property type="term" value="F:oxidoreductase activity, acting on paired donors, with incorporation or reduction of molecular oxygen, NAD(P)H as one donor, and incorporation of one atom of oxygen"/>
    <property type="evidence" value="ECO:0007669"/>
    <property type="project" value="UniProtKB-ARBA"/>
</dbReference>
<dbReference type="SUPFAM" id="SSF51905">
    <property type="entry name" value="FAD/NAD(P)-binding domain"/>
    <property type="match status" value="1"/>
</dbReference>
<dbReference type="InterPro" id="IPR012941">
    <property type="entry name" value="Phe_hydrox_C_dim_dom"/>
</dbReference>
<feature type="region of interest" description="Disordered" evidence="5">
    <location>
        <begin position="1"/>
        <end position="50"/>
    </location>
</feature>
<keyword evidence="4" id="KW-0560">Oxidoreductase</keyword>
<comment type="similarity">
    <text evidence="1">Belongs to the PheA/TfdB FAD monooxygenase family.</text>
</comment>
<evidence type="ECO:0000256" key="3">
    <source>
        <dbReference type="ARBA" id="ARBA00022827"/>
    </source>
</evidence>
<dbReference type="SUPFAM" id="SSF52833">
    <property type="entry name" value="Thioredoxin-like"/>
    <property type="match status" value="1"/>
</dbReference>
<keyword evidence="9" id="KW-1185">Reference proteome</keyword>
<dbReference type="PRINTS" id="PR00420">
    <property type="entry name" value="RNGMNOXGNASE"/>
</dbReference>
<dbReference type="Gene3D" id="3.50.50.60">
    <property type="entry name" value="FAD/NAD(P)-binding domain"/>
    <property type="match status" value="1"/>
</dbReference>
<evidence type="ECO:0000256" key="5">
    <source>
        <dbReference type="SAM" id="MobiDB-lite"/>
    </source>
</evidence>
<name>A0A6A5Q738_AMPQU</name>
<dbReference type="GO" id="GO:0071949">
    <property type="term" value="F:FAD binding"/>
    <property type="evidence" value="ECO:0007669"/>
    <property type="project" value="InterPro"/>
</dbReference>
<evidence type="ECO:0000259" key="7">
    <source>
        <dbReference type="Pfam" id="PF07976"/>
    </source>
</evidence>
<evidence type="ECO:0000259" key="6">
    <source>
        <dbReference type="Pfam" id="PF01494"/>
    </source>
</evidence>
<evidence type="ECO:0000256" key="1">
    <source>
        <dbReference type="ARBA" id="ARBA00007801"/>
    </source>
</evidence>
<dbReference type="Gene3D" id="3.30.9.10">
    <property type="entry name" value="D-Amino Acid Oxidase, subunit A, domain 2"/>
    <property type="match status" value="1"/>
</dbReference>
<dbReference type="Gene3D" id="3.40.30.20">
    <property type="match status" value="1"/>
</dbReference>
<dbReference type="InterPro" id="IPR002938">
    <property type="entry name" value="FAD-bd"/>
</dbReference>
<dbReference type="SUPFAM" id="SSF54373">
    <property type="entry name" value="FAD-linked reductases, C-terminal domain"/>
    <property type="match status" value="1"/>
</dbReference>
<sequence length="660" mass="73387">MKRSNSTSEPQSKLPKMSPGLVNDTEPRSSGSSLEVASQSSSSNPSAVSSTVSDVLVVGAGPAGLMLADNLVRFGIKTRIIDDRPDRTSTGRADGIQPKSIETLRQMRLADPLLRKGVRIYDIAFWKSTSDKSLHRTGREVHYPPVVDLLDPYILLVHQGMVESIFEDDLNERGTEVSRDTEFVDLEYTPTSIRPLTINCRTNVNHDKKSFYTRFLVGCDGAHSKVRKCIPGATPVGASSDAVWGVLDGVLDTDFPDIWSKVVVQSETLGSVLMIPRERGLTRLYVELRAGSTEAVESGEQTAQHFVQTRAQAIMRPYRLAWKNVEWFGRYKIGQRVAARFTDAEQTVFIAGDASHTHSPKAAQGMNTSMHDAWNLAWKLNFATRGLAKPSLLLSYEEERKKIAQDLIDFDYEHANAFHDGDPEALAANFTKNVAFISGYGVNYQPNVLNVKSKGYNRGHLTPGFLLPPARVTRYIDANPVDIQTDIPALGQFRIYFFAHNVHAAIPMLEAICQAHSGTSSYVGRISAAGNASYTTQPPSAASHDQFVLPERYTPSSRVFTYALVTDMDRSKIELSDLPVVLRESAFTFYLDDVPQQDTRKQKCMDKWLDGLDEDEVVVLNVRPDGYVGTIRRFADGSSESGQVAVQWMDQYYEQFMCDT</sequence>
<keyword evidence="3" id="KW-0274">FAD</keyword>
<evidence type="ECO:0000313" key="9">
    <source>
        <dbReference type="Proteomes" id="UP000800096"/>
    </source>
</evidence>
<dbReference type="Proteomes" id="UP000800096">
    <property type="component" value="Unassembled WGS sequence"/>
</dbReference>
<dbReference type="PANTHER" id="PTHR43004">
    <property type="entry name" value="TRK SYSTEM POTASSIUM UPTAKE PROTEIN"/>
    <property type="match status" value="1"/>
</dbReference>
<reference evidence="8" key="1">
    <citation type="journal article" date="2020" name="Stud. Mycol.">
        <title>101 Dothideomycetes genomes: a test case for predicting lifestyles and emergence of pathogens.</title>
        <authorList>
            <person name="Haridas S."/>
            <person name="Albert R."/>
            <person name="Binder M."/>
            <person name="Bloem J."/>
            <person name="Labutti K."/>
            <person name="Salamov A."/>
            <person name="Andreopoulos B."/>
            <person name="Baker S."/>
            <person name="Barry K."/>
            <person name="Bills G."/>
            <person name="Bluhm B."/>
            <person name="Cannon C."/>
            <person name="Castanera R."/>
            <person name="Culley D."/>
            <person name="Daum C."/>
            <person name="Ezra D."/>
            <person name="Gonzalez J."/>
            <person name="Henrissat B."/>
            <person name="Kuo A."/>
            <person name="Liang C."/>
            <person name="Lipzen A."/>
            <person name="Lutzoni F."/>
            <person name="Magnuson J."/>
            <person name="Mondo S."/>
            <person name="Nolan M."/>
            <person name="Ohm R."/>
            <person name="Pangilinan J."/>
            <person name="Park H.-J."/>
            <person name="Ramirez L."/>
            <person name="Alfaro M."/>
            <person name="Sun H."/>
            <person name="Tritt A."/>
            <person name="Yoshinaga Y."/>
            <person name="Zwiers L.-H."/>
            <person name="Turgeon B."/>
            <person name="Goodwin S."/>
            <person name="Spatafora J."/>
            <person name="Crous P."/>
            <person name="Grigoriev I."/>
        </authorList>
    </citation>
    <scope>NUCLEOTIDE SEQUENCE</scope>
    <source>
        <strain evidence="8">HMLAC05119</strain>
    </source>
</reference>
<dbReference type="InterPro" id="IPR050641">
    <property type="entry name" value="RIFMO-like"/>
</dbReference>
<accession>A0A6A5Q738</accession>
<dbReference type="OrthoDB" id="5325318at2759"/>
<dbReference type="Pfam" id="PF07976">
    <property type="entry name" value="Phe_hydrox_dim"/>
    <property type="match status" value="1"/>
</dbReference>
<dbReference type="Pfam" id="PF01494">
    <property type="entry name" value="FAD_binding_3"/>
    <property type="match status" value="1"/>
</dbReference>
<feature type="compositionally biased region" description="Low complexity" evidence="5">
    <location>
        <begin position="29"/>
        <end position="50"/>
    </location>
</feature>
<evidence type="ECO:0000256" key="4">
    <source>
        <dbReference type="ARBA" id="ARBA00023002"/>
    </source>
</evidence>
<protein>
    <submittedName>
        <fullName evidence="8">FAD binding domain-containing protein</fullName>
    </submittedName>
</protein>
<feature type="compositionally biased region" description="Polar residues" evidence="5">
    <location>
        <begin position="1"/>
        <end position="11"/>
    </location>
</feature>
<feature type="domain" description="Phenol hydroxylase-like C-terminal dimerisation" evidence="7">
    <location>
        <begin position="442"/>
        <end position="658"/>
    </location>
</feature>
<evidence type="ECO:0000256" key="2">
    <source>
        <dbReference type="ARBA" id="ARBA00022630"/>
    </source>
</evidence>
<dbReference type="AlphaFoldDB" id="A0A6A5Q738"/>
<dbReference type="EMBL" id="ML979143">
    <property type="protein sequence ID" value="KAF1911631.1"/>
    <property type="molecule type" value="Genomic_DNA"/>
</dbReference>
<keyword evidence="2" id="KW-0285">Flavoprotein</keyword>
<dbReference type="InterPro" id="IPR038220">
    <property type="entry name" value="PHOX_C_sf"/>
</dbReference>
<organism evidence="8 9">
    <name type="scientific">Ampelomyces quisqualis</name>
    <name type="common">Powdery mildew agent</name>
    <dbReference type="NCBI Taxonomy" id="50730"/>
    <lineage>
        <taxon>Eukaryota</taxon>
        <taxon>Fungi</taxon>
        <taxon>Dikarya</taxon>
        <taxon>Ascomycota</taxon>
        <taxon>Pezizomycotina</taxon>
        <taxon>Dothideomycetes</taxon>
        <taxon>Pleosporomycetidae</taxon>
        <taxon>Pleosporales</taxon>
        <taxon>Pleosporineae</taxon>
        <taxon>Phaeosphaeriaceae</taxon>
        <taxon>Ampelomyces</taxon>
    </lineage>
</organism>
<dbReference type="PANTHER" id="PTHR43004:SF4">
    <property type="entry name" value="FAD-BINDING DOMAIN-CONTAINING PROTEIN"/>
    <property type="match status" value="1"/>
</dbReference>